<evidence type="ECO:0000313" key="2">
    <source>
        <dbReference type="Proteomes" id="UP000003302"/>
    </source>
</evidence>
<dbReference type="Gene3D" id="2.10.10.20">
    <property type="entry name" value="Carbohydrate-binding module superfamily 5/12"/>
    <property type="match status" value="1"/>
</dbReference>
<dbReference type="Proteomes" id="UP000003302">
    <property type="component" value="Unassembled WGS sequence"/>
</dbReference>
<dbReference type="EMBL" id="AERO01000071">
    <property type="protein sequence ID" value="EFW60866.1"/>
    <property type="molecule type" value="Genomic_DNA"/>
</dbReference>
<evidence type="ECO:0000313" key="1">
    <source>
        <dbReference type="EMBL" id="EFW60866.1"/>
    </source>
</evidence>
<reference evidence="1 2" key="1">
    <citation type="submission" date="2011-01" db="EMBL/GenBank/DDBJ databases">
        <title>Shigella flexneri CDC 796-83 whole genome shotgun sequencing project.</title>
        <authorList>
            <person name="Mane S.P."/>
            <person name="Sobral B.W."/>
            <person name="Cebula T."/>
            <person name="Chertkov O."/>
            <person name="Munk A.C."/>
            <person name="Tapia R."/>
            <person name="Green L."/>
            <person name="Rogers Y."/>
            <person name="Detter J.C."/>
            <person name="Bruce D."/>
            <person name="Brettin T.S."/>
        </authorList>
    </citation>
    <scope>NUCLEOTIDE SEQUENCE [LARGE SCALE GENOMIC DNA]</scope>
    <source>
        <strain evidence="1 2">CDC 796-83</strain>
    </source>
</reference>
<gene>
    <name evidence="1" type="ORF">SGF_01676</name>
</gene>
<name>A0A6N3QMS4_SHIFL</name>
<sequence length="185" mass="20300">MLEQMVTEAVSHIPVPRDGRDYDPDVLQKAVLDAVSALPAPQDGRDATALEILPAIDVQKSFPRGTYATHQGGLWRAYEKTHGMRGWECLVDGVADIDVSMTGERLFSVVVRQSSGQRTEKTFSLPVMLYRGVFRAGETYHPGDTVTWGGSLWHCNSMTEDKPREAHSSAWTLAAKRGRDAGGGK</sequence>
<organism evidence="1 2">
    <name type="scientific">Shigella flexneri CDC 796-83</name>
    <dbReference type="NCBI Taxonomy" id="945360"/>
    <lineage>
        <taxon>Bacteria</taxon>
        <taxon>Pseudomonadati</taxon>
        <taxon>Pseudomonadota</taxon>
        <taxon>Gammaproteobacteria</taxon>
        <taxon>Enterobacterales</taxon>
        <taxon>Enterobacteriaceae</taxon>
        <taxon>Shigella</taxon>
    </lineage>
</organism>
<comment type="caution">
    <text evidence="1">The sequence shown here is derived from an EMBL/GenBank/DDBJ whole genome shotgun (WGS) entry which is preliminary data.</text>
</comment>
<dbReference type="AlphaFoldDB" id="A0A6N3QMS4"/>
<proteinExistence type="predicted"/>
<accession>A0A6N3QMS4</accession>
<protein>
    <submittedName>
        <fullName evidence="1">Phage portal protein</fullName>
    </submittedName>
</protein>